<feature type="region of interest" description="Disordered" evidence="2">
    <location>
        <begin position="784"/>
        <end position="806"/>
    </location>
</feature>
<dbReference type="InterPro" id="IPR035965">
    <property type="entry name" value="PAS-like_dom_sf"/>
</dbReference>
<gene>
    <name evidence="6" type="ORF">E0D97_03815</name>
</gene>
<dbReference type="Gene3D" id="3.20.20.450">
    <property type="entry name" value="EAL domain"/>
    <property type="match status" value="1"/>
</dbReference>
<keyword evidence="1" id="KW-0175">Coiled coil</keyword>
<dbReference type="SUPFAM" id="SSF55073">
    <property type="entry name" value="Nucleotide cyclase"/>
    <property type="match status" value="1"/>
</dbReference>
<evidence type="ECO:0000256" key="3">
    <source>
        <dbReference type="SAM" id="Phobius"/>
    </source>
</evidence>
<evidence type="ECO:0000259" key="4">
    <source>
        <dbReference type="PROSITE" id="PS50883"/>
    </source>
</evidence>
<dbReference type="EMBL" id="SJST01000001">
    <property type="protein sequence ID" value="TCD16555.1"/>
    <property type="molecule type" value="Genomic_DNA"/>
</dbReference>
<protein>
    <submittedName>
        <fullName evidence="6">EAL domain-containing protein</fullName>
    </submittedName>
</protein>
<feature type="domain" description="GGDEF" evidence="5">
    <location>
        <begin position="392"/>
        <end position="524"/>
    </location>
</feature>
<dbReference type="SUPFAM" id="SSF141868">
    <property type="entry name" value="EAL domain-like"/>
    <property type="match status" value="1"/>
</dbReference>
<evidence type="ECO:0000313" key="6">
    <source>
        <dbReference type="EMBL" id="TCD16555.1"/>
    </source>
</evidence>
<feature type="coiled-coil region" evidence="1">
    <location>
        <begin position="118"/>
        <end position="148"/>
    </location>
</feature>
<keyword evidence="3" id="KW-0472">Membrane</keyword>
<evidence type="ECO:0000256" key="1">
    <source>
        <dbReference type="SAM" id="Coils"/>
    </source>
</evidence>
<dbReference type="InterPro" id="IPR043128">
    <property type="entry name" value="Rev_trsase/Diguanyl_cyclase"/>
</dbReference>
<dbReference type="Pfam" id="PF00563">
    <property type="entry name" value="EAL"/>
    <property type="match status" value="1"/>
</dbReference>
<feature type="transmembrane region" description="Helical" evidence="3">
    <location>
        <begin position="182"/>
        <end position="204"/>
    </location>
</feature>
<dbReference type="Pfam" id="PF00990">
    <property type="entry name" value="GGDEF"/>
    <property type="match status" value="1"/>
</dbReference>
<dbReference type="Gene3D" id="3.30.70.270">
    <property type="match status" value="1"/>
</dbReference>
<dbReference type="PROSITE" id="PS50883">
    <property type="entry name" value="EAL"/>
    <property type="match status" value="1"/>
</dbReference>
<evidence type="ECO:0000313" key="7">
    <source>
        <dbReference type="Proteomes" id="UP000291301"/>
    </source>
</evidence>
<dbReference type="SMART" id="SM00052">
    <property type="entry name" value="EAL"/>
    <property type="match status" value="1"/>
</dbReference>
<dbReference type="SUPFAM" id="SSF55785">
    <property type="entry name" value="PYP-like sensor domain (PAS domain)"/>
    <property type="match status" value="1"/>
</dbReference>
<dbReference type="InterPro" id="IPR000160">
    <property type="entry name" value="GGDEF_dom"/>
</dbReference>
<dbReference type="AlphaFoldDB" id="A0A4R0PFD8"/>
<keyword evidence="3" id="KW-0812">Transmembrane</keyword>
<proteinExistence type="predicted"/>
<keyword evidence="3" id="KW-1133">Transmembrane helix</keyword>
<organism evidence="6 7">
    <name type="scientific">Oricola cellulosilytica</name>
    <dbReference type="NCBI Taxonomy" id="1429082"/>
    <lineage>
        <taxon>Bacteria</taxon>
        <taxon>Pseudomonadati</taxon>
        <taxon>Pseudomonadota</taxon>
        <taxon>Alphaproteobacteria</taxon>
        <taxon>Hyphomicrobiales</taxon>
        <taxon>Ahrensiaceae</taxon>
        <taxon>Oricola</taxon>
    </lineage>
</organism>
<dbReference type="PROSITE" id="PS50887">
    <property type="entry name" value="GGDEF"/>
    <property type="match status" value="1"/>
</dbReference>
<dbReference type="InterPro" id="IPR001633">
    <property type="entry name" value="EAL_dom"/>
</dbReference>
<dbReference type="OrthoDB" id="9814202at2"/>
<dbReference type="InterPro" id="IPR052155">
    <property type="entry name" value="Biofilm_reg_signaling"/>
</dbReference>
<dbReference type="InterPro" id="IPR029787">
    <property type="entry name" value="Nucleotide_cyclase"/>
</dbReference>
<dbReference type="SMART" id="SM00267">
    <property type="entry name" value="GGDEF"/>
    <property type="match status" value="1"/>
</dbReference>
<dbReference type="RefSeq" id="WP_131565524.1">
    <property type="nucleotide sequence ID" value="NZ_JAINFK010000001.1"/>
</dbReference>
<dbReference type="Gene3D" id="3.30.450.20">
    <property type="entry name" value="PAS domain"/>
    <property type="match status" value="1"/>
</dbReference>
<dbReference type="PANTHER" id="PTHR44757:SF2">
    <property type="entry name" value="BIOFILM ARCHITECTURE MAINTENANCE PROTEIN MBAA"/>
    <property type="match status" value="1"/>
</dbReference>
<accession>A0A4R0PFD8</accession>
<dbReference type="CDD" id="cd01949">
    <property type="entry name" value="GGDEF"/>
    <property type="match status" value="1"/>
</dbReference>
<comment type="caution">
    <text evidence="6">The sequence shown here is derived from an EMBL/GenBank/DDBJ whole genome shotgun (WGS) entry which is preliminary data.</text>
</comment>
<evidence type="ECO:0000256" key="2">
    <source>
        <dbReference type="SAM" id="MobiDB-lite"/>
    </source>
</evidence>
<reference evidence="6 7" key="1">
    <citation type="journal article" date="2015" name="Antonie Van Leeuwenhoek">
        <title>Oricola cellulosilytica gen. nov., sp. nov., a cellulose-degrading bacterium of the family Phyllobacteriaceae isolated from surface seashore water, and emended descriptions of Mesorhizobium loti and Phyllobacterium myrsinacearum.</title>
        <authorList>
            <person name="Hameed A."/>
            <person name="Shahina M."/>
            <person name="Lai W.A."/>
            <person name="Lin S.Y."/>
            <person name="Young L.S."/>
            <person name="Liu Y.C."/>
            <person name="Hsu Y.H."/>
            <person name="Young C.C."/>
        </authorList>
    </citation>
    <scope>NUCLEOTIDE SEQUENCE [LARGE SCALE GENOMIC DNA]</scope>
    <source>
        <strain evidence="6 7">KCTC 52183</strain>
    </source>
</reference>
<feature type="domain" description="EAL" evidence="4">
    <location>
        <begin position="533"/>
        <end position="783"/>
    </location>
</feature>
<evidence type="ECO:0000259" key="5">
    <source>
        <dbReference type="PROSITE" id="PS50887"/>
    </source>
</evidence>
<dbReference type="Proteomes" id="UP000291301">
    <property type="component" value="Unassembled WGS sequence"/>
</dbReference>
<keyword evidence="7" id="KW-1185">Reference proteome</keyword>
<dbReference type="InterPro" id="IPR035919">
    <property type="entry name" value="EAL_sf"/>
</dbReference>
<name>A0A4R0PFD8_9HYPH</name>
<dbReference type="CDD" id="cd01948">
    <property type="entry name" value="EAL"/>
    <property type="match status" value="1"/>
</dbReference>
<dbReference type="PANTHER" id="PTHR44757">
    <property type="entry name" value="DIGUANYLATE CYCLASE DGCP"/>
    <property type="match status" value="1"/>
</dbReference>
<sequence>MPLPRPFGQRGFKATQFALTVLIVFLAAMAAYVSAIVFDRQQALEKSYRYNVAFSAAQGMNEYVRLRERLAEYLLAPSPEALREVRLRFDILASRLDIFRAGQFDEFVGTSAERRQVIAKLKRTVGDLENMMANIHRAEIARRALEMTSPLEGELIGLASEADHYGSRQVAEDQRGLLRLHWIFSLLALCLVVCAFVFLALVRWQNHILVHIRRWLRRSNDELRNTGAELRSQNVLFDTALNNMTHGLCMFDAEGKMIVSNRQFSRLYGCKPGCPEPGTGFADFFQAIGLERHSNDSGRTSASRQRLEAAIARGIPERLHQTLPDGRMISLTLRPVETGGWIITFEDISERHRAQERIEQIARHDALTGLPNRILLRERLENVLATDSDPCGSTALLCLDLDNFKKINDTHGHPTGDAVLREVGRRVRSIVPEQTLVCRIGGDEFVVVVDKVKQHSLPEEIAARIVVALAEPFEVDGVRILGGTSVGIALSSSGMEPDELIRNADIALYDAKRRGRGAFSTYSPQMSETLLRRNRIEAELLDGDFDEKLDLVFQPIVDLRTGQPHAVEALLRWKTSRDDDLTPLELVSIAEDTGAIVSLGRWILEKACRQALGLPEPVAVSVNLSPIQFRQDDIVATVFDVLSRTGLEPKRLHLEITETLLLDDECAFENELGTLRRAGIGISLDDFGTGYSSLSYLRKFSVDRIKIDRIFVEEIDRNPDRQAIVAAIVHLARGLGMRTIAEGVETESELQILRATGCNEVQGFLISKPLGPREIVAYFQSDTPSGQGVTIDQPPGGFGKAGRPVH</sequence>
<dbReference type="Pfam" id="PF12860">
    <property type="entry name" value="PAS_7"/>
    <property type="match status" value="1"/>
</dbReference>
<dbReference type="NCBIfam" id="TIGR00254">
    <property type="entry name" value="GGDEF"/>
    <property type="match status" value="1"/>
</dbReference>